<proteinExistence type="predicted"/>
<gene>
    <name evidence="1" type="ORF">NM208_g15050</name>
</gene>
<evidence type="ECO:0000313" key="1">
    <source>
        <dbReference type="EMBL" id="KAJ3514597.1"/>
    </source>
</evidence>
<organism evidence="1 2">
    <name type="scientific">Fusarium decemcellulare</name>
    <dbReference type="NCBI Taxonomy" id="57161"/>
    <lineage>
        <taxon>Eukaryota</taxon>
        <taxon>Fungi</taxon>
        <taxon>Dikarya</taxon>
        <taxon>Ascomycota</taxon>
        <taxon>Pezizomycotina</taxon>
        <taxon>Sordariomycetes</taxon>
        <taxon>Hypocreomycetidae</taxon>
        <taxon>Hypocreales</taxon>
        <taxon>Nectriaceae</taxon>
        <taxon>Fusarium</taxon>
        <taxon>Fusarium decemcellulare species complex</taxon>
    </lineage>
</organism>
<dbReference type="Proteomes" id="UP001148629">
    <property type="component" value="Unassembled WGS sequence"/>
</dbReference>
<name>A0ACC1RGS5_9HYPO</name>
<keyword evidence="2" id="KW-1185">Reference proteome</keyword>
<accession>A0ACC1RGS5</accession>
<reference evidence="1" key="1">
    <citation type="submission" date="2022-08" db="EMBL/GenBank/DDBJ databases">
        <title>Genome Sequence of Fusarium decemcellulare.</title>
        <authorList>
            <person name="Buettner E."/>
        </authorList>
    </citation>
    <scope>NUCLEOTIDE SEQUENCE</scope>
    <source>
        <strain evidence="1">Babe19</strain>
    </source>
</reference>
<comment type="caution">
    <text evidence="1">The sequence shown here is derived from an EMBL/GenBank/DDBJ whole genome shotgun (WGS) entry which is preliminary data.</text>
</comment>
<dbReference type="EMBL" id="JANRMS010003827">
    <property type="protein sequence ID" value="KAJ3514597.1"/>
    <property type="molecule type" value="Genomic_DNA"/>
</dbReference>
<protein>
    <submittedName>
        <fullName evidence="1">Uncharacterized protein</fullName>
    </submittedName>
</protein>
<sequence>MLITYPGIIITYLVAVRFYTSAYIRIAEDTDWLGWLKNSDGVEDTIIGARFGQDIIAAVILRPDGSSSRKNGDKKALIRAWTTRTKYRRRGLGGDMLREAIKIAKQAQGQDSTVEFADDHANSKLPLPETFNGPFRAREARAKKALAAAVKDWEDGKTGPQ</sequence>
<evidence type="ECO:0000313" key="2">
    <source>
        <dbReference type="Proteomes" id="UP001148629"/>
    </source>
</evidence>